<sequence length="648" mass="66860">MLSAEVSPTAGDGVYQNTVVVWAEGDSSTVEQRSDSAQVQLSNIAGVKLEKIALTPVTQVNRAGQAQNELNRWAVRLSNTLPAAEASAVTAPDMIDVLPKNGALGSNFAGTLDFVSAVVTRGDRVALLYTSAETFSANPQHVSNAADGSTTWCDAPVGGTRVLGMGHCPAAANEVTGVRVQRPGAYESGEVIEVEISMVGVGNAAENVYVNRVMAAAGGLDNTIGPLNRPETVVASSVGNRVWWDLNRNGLQDEFDGAAEPDAKSVPVRISGTDDLGNSVEASAETDDSGNYVFENLRASDAKGYVVTFEKPVGAEFTTPRVEDTAPVGLLGTDSNVEIDSDADTATGASNPVVLGVSSSDPTIDAGLLPSGGLQINKTLEGAGAAEFAVGDKLVFDVACTFEGENVLEQQVTLEVNGSEAITSDVLGPLPAFASCKVTESAAGHADEAAAPVDVTIPWDPATQQAGVVTASLTNFYSAGTLAVTKKLDGDKAAVDHMSEAVFEILVTCQISEMDAAGKEKRVDVYSGSVKLKGGQTKMLVNDSGDPRYLPLGAKCFGEEVDNGGASKVEISASSFEKGVAVTQGTPNDLQKLNFTVVNTFTCSKEICPDDLSPVKPNQGEAIPGLPVTGSQFGGAALIALALLLGEA</sequence>
<gene>
    <name evidence="6" type="ORF">G7066_12035</name>
</gene>
<evidence type="ECO:0000313" key="6">
    <source>
        <dbReference type="EMBL" id="QIM19111.1"/>
    </source>
</evidence>
<dbReference type="EMBL" id="CP049933">
    <property type="protein sequence ID" value="QIM19111.1"/>
    <property type="molecule type" value="Genomic_DNA"/>
</dbReference>
<dbReference type="SUPFAM" id="SSF117074">
    <property type="entry name" value="Hypothetical protein PA1324"/>
    <property type="match status" value="1"/>
</dbReference>
<dbReference type="RefSeq" id="WP_166331356.1">
    <property type="nucleotide sequence ID" value="NZ_CP049933.1"/>
</dbReference>
<evidence type="ECO:0000259" key="5">
    <source>
        <dbReference type="Pfam" id="PF19407"/>
    </source>
</evidence>
<dbReference type="InterPro" id="IPR013783">
    <property type="entry name" value="Ig-like_fold"/>
</dbReference>
<reference evidence="6 7" key="1">
    <citation type="submission" date="2020-03" db="EMBL/GenBank/DDBJ databases">
        <title>Leucobacter sp. nov., isolated from beetles.</title>
        <authorList>
            <person name="Hyun D.-W."/>
            <person name="Bae J.-W."/>
        </authorList>
    </citation>
    <scope>NUCLEOTIDE SEQUENCE [LARGE SCALE GENOMIC DNA]</scope>
    <source>
        <strain evidence="6 7">HDW9A</strain>
    </source>
</reference>
<dbReference type="Pfam" id="PF17210">
    <property type="entry name" value="SdrD_B"/>
    <property type="match status" value="1"/>
</dbReference>
<evidence type="ECO:0000313" key="7">
    <source>
        <dbReference type="Proteomes" id="UP000503441"/>
    </source>
</evidence>
<keyword evidence="3" id="KW-0732">Signal</keyword>
<accession>A0ABX6JYX1</accession>
<evidence type="ECO:0000256" key="1">
    <source>
        <dbReference type="ARBA" id="ARBA00004613"/>
    </source>
</evidence>
<feature type="domain" description="DUF5979" evidence="5">
    <location>
        <begin position="374"/>
        <end position="477"/>
    </location>
</feature>
<evidence type="ECO:0008006" key="8">
    <source>
        <dbReference type="Google" id="ProtNLM"/>
    </source>
</evidence>
<keyword evidence="7" id="KW-1185">Reference proteome</keyword>
<evidence type="ECO:0000256" key="2">
    <source>
        <dbReference type="ARBA" id="ARBA00022525"/>
    </source>
</evidence>
<dbReference type="Proteomes" id="UP000503441">
    <property type="component" value="Chromosome"/>
</dbReference>
<dbReference type="InterPro" id="IPR046022">
    <property type="entry name" value="DUF5979"/>
</dbReference>
<name>A0ABX6JYX1_9MICO</name>
<evidence type="ECO:0000259" key="4">
    <source>
        <dbReference type="Pfam" id="PF17210"/>
    </source>
</evidence>
<feature type="domain" description="DUF5979" evidence="5">
    <location>
        <begin position="483"/>
        <end position="602"/>
    </location>
</feature>
<protein>
    <recommendedName>
        <fullName evidence="8">SD-repeat containing protein B domain-containing protein</fullName>
    </recommendedName>
</protein>
<organism evidence="6 7">
    <name type="scientific">Leucobacter coleopterorum</name>
    <dbReference type="NCBI Taxonomy" id="2714933"/>
    <lineage>
        <taxon>Bacteria</taxon>
        <taxon>Bacillati</taxon>
        <taxon>Actinomycetota</taxon>
        <taxon>Actinomycetes</taxon>
        <taxon>Micrococcales</taxon>
        <taxon>Microbacteriaceae</taxon>
        <taxon>Leucobacter</taxon>
    </lineage>
</organism>
<proteinExistence type="predicted"/>
<dbReference type="Pfam" id="PF19407">
    <property type="entry name" value="DUF5979"/>
    <property type="match status" value="2"/>
</dbReference>
<dbReference type="Gene3D" id="2.60.40.10">
    <property type="entry name" value="Immunoglobulins"/>
    <property type="match status" value="1"/>
</dbReference>
<feature type="domain" description="SD-repeat containing protein B" evidence="4">
    <location>
        <begin position="237"/>
        <end position="368"/>
    </location>
</feature>
<dbReference type="InterPro" id="IPR033764">
    <property type="entry name" value="Sdr_B"/>
</dbReference>
<keyword evidence="2" id="KW-0964">Secreted</keyword>
<comment type="subcellular location">
    <subcellularLocation>
        <location evidence="1">Secreted</location>
    </subcellularLocation>
</comment>
<evidence type="ECO:0000256" key="3">
    <source>
        <dbReference type="ARBA" id="ARBA00022729"/>
    </source>
</evidence>